<dbReference type="PANTHER" id="PTHR10840">
    <property type="entry name" value="PROGRAMMED CELL DEATH PROTEIN 5"/>
    <property type="match status" value="1"/>
</dbReference>
<dbReference type="AlphaFoldDB" id="A0A9W7GA63"/>
<dbReference type="PANTHER" id="PTHR10840:SF0">
    <property type="entry name" value="PROGRAMMED CELL DEATH PROTEIN 5"/>
    <property type="match status" value="1"/>
</dbReference>
<dbReference type="EMBL" id="BRYA01000075">
    <property type="protein sequence ID" value="GMI37688.1"/>
    <property type="molecule type" value="Genomic_DNA"/>
</dbReference>
<sequence>MDGITGIDSSEIPEGFTADQNGGGDKAAERNAQIQGILEQIMEASAYERLQRIKIVKKEKAAAIENQLVQMATSGKLPGKISETRLIQMLEGGQDAPQTKVKIQRRNYGLDSDDSDDNDDDLM</sequence>
<evidence type="ECO:0000256" key="1">
    <source>
        <dbReference type="ARBA" id="ARBA00010490"/>
    </source>
</evidence>
<comment type="similarity">
    <text evidence="1">Belongs to the PDCD5 family.</text>
</comment>
<evidence type="ECO:0000313" key="4">
    <source>
        <dbReference type="Proteomes" id="UP001165065"/>
    </source>
</evidence>
<feature type="region of interest" description="Disordered" evidence="2">
    <location>
        <begin position="92"/>
        <end position="123"/>
    </location>
</feature>
<accession>A0A9W7GA63</accession>
<dbReference type="OrthoDB" id="10252486at2759"/>
<evidence type="ECO:0000256" key="2">
    <source>
        <dbReference type="SAM" id="MobiDB-lite"/>
    </source>
</evidence>
<protein>
    <recommendedName>
        <fullName evidence="5">DNA-binding TFAR19-related protein</fullName>
    </recommendedName>
</protein>
<reference evidence="4" key="1">
    <citation type="journal article" date="2023" name="Commun. Biol.">
        <title>Genome analysis of Parmales, the sister group of diatoms, reveals the evolutionary specialization of diatoms from phago-mixotrophs to photoautotrophs.</title>
        <authorList>
            <person name="Ban H."/>
            <person name="Sato S."/>
            <person name="Yoshikawa S."/>
            <person name="Yamada K."/>
            <person name="Nakamura Y."/>
            <person name="Ichinomiya M."/>
            <person name="Sato N."/>
            <person name="Blanc-Mathieu R."/>
            <person name="Endo H."/>
            <person name="Kuwata A."/>
            <person name="Ogata H."/>
        </authorList>
    </citation>
    <scope>NUCLEOTIDE SEQUENCE [LARGE SCALE GENOMIC DNA]</scope>
</reference>
<dbReference type="InterPro" id="IPR036883">
    <property type="entry name" value="PDCD5-like_sf"/>
</dbReference>
<organism evidence="3 4">
    <name type="scientific">Triparma columacea</name>
    <dbReference type="NCBI Taxonomy" id="722753"/>
    <lineage>
        <taxon>Eukaryota</taxon>
        <taxon>Sar</taxon>
        <taxon>Stramenopiles</taxon>
        <taxon>Ochrophyta</taxon>
        <taxon>Bolidophyceae</taxon>
        <taxon>Parmales</taxon>
        <taxon>Triparmaceae</taxon>
        <taxon>Triparma</taxon>
    </lineage>
</organism>
<feature type="compositionally biased region" description="Acidic residues" evidence="2">
    <location>
        <begin position="111"/>
        <end position="123"/>
    </location>
</feature>
<feature type="region of interest" description="Disordered" evidence="2">
    <location>
        <begin position="1"/>
        <end position="28"/>
    </location>
</feature>
<dbReference type="GO" id="GO:0005634">
    <property type="term" value="C:nucleus"/>
    <property type="evidence" value="ECO:0007669"/>
    <property type="project" value="TreeGrafter"/>
</dbReference>
<evidence type="ECO:0008006" key="5">
    <source>
        <dbReference type="Google" id="ProtNLM"/>
    </source>
</evidence>
<evidence type="ECO:0000313" key="3">
    <source>
        <dbReference type="EMBL" id="GMI37688.1"/>
    </source>
</evidence>
<dbReference type="GO" id="GO:0005829">
    <property type="term" value="C:cytosol"/>
    <property type="evidence" value="ECO:0007669"/>
    <property type="project" value="TreeGrafter"/>
</dbReference>
<dbReference type="InterPro" id="IPR002836">
    <property type="entry name" value="PDCD5-like"/>
</dbReference>
<dbReference type="GO" id="GO:0003677">
    <property type="term" value="F:DNA binding"/>
    <property type="evidence" value="ECO:0007669"/>
    <property type="project" value="InterPro"/>
</dbReference>
<dbReference type="SUPFAM" id="SSF46950">
    <property type="entry name" value="Double-stranded DNA-binding domain"/>
    <property type="match status" value="1"/>
</dbReference>
<dbReference type="Gene3D" id="1.10.8.140">
    <property type="entry name" value="PDCD5-like"/>
    <property type="match status" value="1"/>
</dbReference>
<name>A0A9W7GA63_9STRA</name>
<dbReference type="Proteomes" id="UP001165065">
    <property type="component" value="Unassembled WGS sequence"/>
</dbReference>
<keyword evidence="4" id="KW-1185">Reference proteome</keyword>
<proteinExistence type="inferred from homology"/>
<comment type="caution">
    <text evidence="3">The sequence shown here is derived from an EMBL/GenBank/DDBJ whole genome shotgun (WGS) entry which is preliminary data.</text>
</comment>
<dbReference type="Pfam" id="PF01984">
    <property type="entry name" value="dsDNA_bind"/>
    <property type="match status" value="1"/>
</dbReference>
<gene>
    <name evidence="3" type="ORF">TrCOL_g3565</name>
</gene>